<evidence type="ECO:0000313" key="3">
    <source>
        <dbReference type="EMBL" id="KIK99288.1"/>
    </source>
</evidence>
<organism evidence="3 4">
    <name type="scientific">Paxillus rubicundulus Ve08.2h10</name>
    <dbReference type="NCBI Taxonomy" id="930991"/>
    <lineage>
        <taxon>Eukaryota</taxon>
        <taxon>Fungi</taxon>
        <taxon>Dikarya</taxon>
        <taxon>Basidiomycota</taxon>
        <taxon>Agaricomycotina</taxon>
        <taxon>Agaricomycetes</taxon>
        <taxon>Agaricomycetidae</taxon>
        <taxon>Boletales</taxon>
        <taxon>Paxilineae</taxon>
        <taxon>Paxillaceae</taxon>
        <taxon>Paxillus</taxon>
    </lineage>
</organism>
<dbReference type="HOGENOM" id="CLU_2740793_0_0_1"/>
<evidence type="ECO:0000256" key="2">
    <source>
        <dbReference type="SAM" id="SignalP"/>
    </source>
</evidence>
<proteinExistence type="predicted"/>
<dbReference type="InParanoid" id="A0A0D0DVZ9"/>
<dbReference type="EMBL" id="KN824864">
    <property type="protein sequence ID" value="KIK99288.1"/>
    <property type="molecule type" value="Genomic_DNA"/>
</dbReference>
<feature type="compositionally biased region" description="Basic and acidic residues" evidence="1">
    <location>
        <begin position="46"/>
        <end position="62"/>
    </location>
</feature>
<feature type="signal peptide" evidence="2">
    <location>
        <begin position="1"/>
        <end position="23"/>
    </location>
</feature>
<sequence>MHASRGSVIVFALVDALIVPAHPDTTYFRSLPRPGRRVPFHPTNPHVDHSAEESAARARSNEATRQSRNPG</sequence>
<feature type="region of interest" description="Disordered" evidence="1">
    <location>
        <begin position="27"/>
        <end position="71"/>
    </location>
</feature>
<reference evidence="3 4" key="1">
    <citation type="submission" date="2014-04" db="EMBL/GenBank/DDBJ databases">
        <authorList>
            <consortium name="DOE Joint Genome Institute"/>
            <person name="Kuo A."/>
            <person name="Kohler A."/>
            <person name="Jargeat P."/>
            <person name="Nagy L.G."/>
            <person name="Floudas D."/>
            <person name="Copeland A."/>
            <person name="Barry K.W."/>
            <person name="Cichocki N."/>
            <person name="Veneault-Fourrey C."/>
            <person name="LaButti K."/>
            <person name="Lindquist E.A."/>
            <person name="Lipzen A."/>
            <person name="Lundell T."/>
            <person name="Morin E."/>
            <person name="Murat C."/>
            <person name="Sun H."/>
            <person name="Tunlid A."/>
            <person name="Henrissat B."/>
            <person name="Grigoriev I.V."/>
            <person name="Hibbett D.S."/>
            <person name="Martin F."/>
            <person name="Nordberg H.P."/>
            <person name="Cantor M.N."/>
            <person name="Hua S.X."/>
        </authorList>
    </citation>
    <scope>NUCLEOTIDE SEQUENCE [LARGE SCALE GENOMIC DNA]</scope>
    <source>
        <strain evidence="3 4">Ve08.2h10</strain>
    </source>
</reference>
<accession>A0A0D0DVZ9</accession>
<keyword evidence="4" id="KW-1185">Reference proteome</keyword>
<name>A0A0D0DVZ9_9AGAM</name>
<protein>
    <recommendedName>
        <fullName evidence="5">Secreted protein</fullName>
    </recommendedName>
</protein>
<evidence type="ECO:0008006" key="5">
    <source>
        <dbReference type="Google" id="ProtNLM"/>
    </source>
</evidence>
<gene>
    <name evidence="3" type="ORF">PAXRUDRAFT_822911</name>
</gene>
<evidence type="ECO:0000313" key="4">
    <source>
        <dbReference type="Proteomes" id="UP000054538"/>
    </source>
</evidence>
<evidence type="ECO:0000256" key="1">
    <source>
        <dbReference type="SAM" id="MobiDB-lite"/>
    </source>
</evidence>
<keyword evidence="2" id="KW-0732">Signal</keyword>
<reference evidence="4" key="2">
    <citation type="submission" date="2015-01" db="EMBL/GenBank/DDBJ databases">
        <title>Evolutionary Origins and Diversification of the Mycorrhizal Mutualists.</title>
        <authorList>
            <consortium name="DOE Joint Genome Institute"/>
            <consortium name="Mycorrhizal Genomics Consortium"/>
            <person name="Kohler A."/>
            <person name="Kuo A."/>
            <person name="Nagy L.G."/>
            <person name="Floudas D."/>
            <person name="Copeland A."/>
            <person name="Barry K.W."/>
            <person name="Cichocki N."/>
            <person name="Veneault-Fourrey C."/>
            <person name="LaButti K."/>
            <person name="Lindquist E.A."/>
            <person name="Lipzen A."/>
            <person name="Lundell T."/>
            <person name="Morin E."/>
            <person name="Murat C."/>
            <person name="Riley R."/>
            <person name="Ohm R."/>
            <person name="Sun H."/>
            <person name="Tunlid A."/>
            <person name="Henrissat B."/>
            <person name="Grigoriev I.V."/>
            <person name="Hibbett D.S."/>
            <person name="Martin F."/>
        </authorList>
    </citation>
    <scope>NUCLEOTIDE SEQUENCE [LARGE SCALE GENOMIC DNA]</scope>
    <source>
        <strain evidence="4">Ve08.2h10</strain>
    </source>
</reference>
<dbReference type="Proteomes" id="UP000054538">
    <property type="component" value="Unassembled WGS sequence"/>
</dbReference>
<feature type="chain" id="PRO_5002225916" description="Secreted protein" evidence="2">
    <location>
        <begin position="24"/>
        <end position="71"/>
    </location>
</feature>
<dbReference type="AlphaFoldDB" id="A0A0D0DVZ9"/>